<accession>A0AAW0ZN91</accession>
<organism evidence="1 2">
    <name type="scientific">Tetragonisca angustula</name>
    <dbReference type="NCBI Taxonomy" id="166442"/>
    <lineage>
        <taxon>Eukaryota</taxon>
        <taxon>Metazoa</taxon>
        <taxon>Ecdysozoa</taxon>
        <taxon>Arthropoda</taxon>
        <taxon>Hexapoda</taxon>
        <taxon>Insecta</taxon>
        <taxon>Pterygota</taxon>
        <taxon>Neoptera</taxon>
        <taxon>Endopterygota</taxon>
        <taxon>Hymenoptera</taxon>
        <taxon>Apocrita</taxon>
        <taxon>Aculeata</taxon>
        <taxon>Apoidea</taxon>
        <taxon>Anthophila</taxon>
        <taxon>Apidae</taxon>
        <taxon>Tetragonisca</taxon>
    </lineage>
</organism>
<proteinExistence type="predicted"/>
<protein>
    <submittedName>
        <fullName evidence="1">Uncharacterized protein</fullName>
    </submittedName>
</protein>
<reference evidence="1 2" key="1">
    <citation type="submission" date="2024-05" db="EMBL/GenBank/DDBJ databases">
        <title>The nuclear and mitochondrial genome assemblies of Tetragonisca angustula (Apidae: Meliponini), a tiny yet remarkable pollinator in the Neotropics.</title>
        <authorList>
            <person name="Ferrari R."/>
            <person name="Ricardo P.C."/>
            <person name="Dias F.C."/>
            <person name="Araujo N.S."/>
            <person name="Soares D.O."/>
            <person name="Zhou Q.-S."/>
            <person name="Zhu C.-D."/>
            <person name="Coutinho L."/>
            <person name="Airas M.C."/>
            <person name="Batista T.M."/>
        </authorList>
    </citation>
    <scope>NUCLEOTIDE SEQUENCE [LARGE SCALE GENOMIC DNA]</scope>
    <source>
        <strain evidence="1">ASF017062</strain>
        <tissue evidence="1">Abdomen</tissue>
    </source>
</reference>
<keyword evidence="2" id="KW-1185">Reference proteome</keyword>
<dbReference type="AlphaFoldDB" id="A0AAW0ZN91"/>
<dbReference type="EMBL" id="JAWNGG020000157">
    <property type="protein sequence ID" value="KAK9299072.1"/>
    <property type="molecule type" value="Genomic_DNA"/>
</dbReference>
<dbReference type="Proteomes" id="UP001432146">
    <property type="component" value="Unassembled WGS sequence"/>
</dbReference>
<name>A0AAW0ZN91_9HYME</name>
<evidence type="ECO:0000313" key="2">
    <source>
        <dbReference type="Proteomes" id="UP001432146"/>
    </source>
</evidence>
<gene>
    <name evidence="1" type="ORF">QLX08_007817</name>
</gene>
<evidence type="ECO:0000313" key="1">
    <source>
        <dbReference type="EMBL" id="KAK9299072.1"/>
    </source>
</evidence>
<comment type="caution">
    <text evidence="1">The sequence shown here is derived from an EMBL/GenBank/DDBJ whole genome shotgun (WGS) entry which is preliminary data.</text>
</comment>
<sequence length="77" mass="9416">MRRRLLRKNMGIYNGFNLQTFEYILLFELLFEQIISYSLFNHLSHQVTSKSKNKRTILSHYFCVLRAYELYTIYDIV</sequence>